<feature type="transmembrane region" description="Helical" evidence="1">
    <location>
        <begin position="336"/>
        <end position="356"/>
    </location>
</feature>
<evidence type="ECO:0000259" key="2">
    <source>
        <dbReference type="PROSITE" id="PS50850"/>
    </source>
</evidence>
<dbReference type="KEGG" id="haj:DU500_10050"/>
<dbReference type="GO" id="GO:0022857">
    <property type="term" value="F:transmembrane transporter activity"/>
    <property type="evidence" value="ECO:0007669"/>
    <property type="project" value="InterPro"/>
</dbReference>
<protein>
    <submittedName>
        <fullName evidence="3">MFS transporter</fullName>
    </submittedName>
</protein>
<name>A0A345E3G9_9EURY</name>
<feature type="transmembrane region" description="Helical" evidence="1">
    <location>
        <begin position="279"/>
        <end position="300"/>
    </location>
</feature>
<feature type="transmembrane region" description="Helical" evidence="1">
    <location>
        <begin position="243"/>
        <end position="267"/>
    </location>
</feature>
<dbReference type="InterPro" id="IPR020846">
    <property type="entry name" value="MFS_dom"/>
</dbReference>
<feature type="transmembrane region" description="Helical" evidence="1">
    <location>
        <begin position="130"/>
        <end position="151"/>
    </location>
</feature>
<accession>A0A345E3G9</accession>
<organism evidence="3 4">
    <name type="scientific">Haloplanus rubicundus</name>
    <dbReference type="NCBI Taxonomy" id="1547898"/>
    <lineage>
        <taxon>Archaea</taxon>
        <taxon>Methanobacteriati</taxon>
        <taxon>Methanobacteriota</taxon>
        <taxon>Stenosarchaea group</taxon>
        <taxon>Halobacteria</taxon>
        <taxon>Halobacteriales</taxon>
        <taxon>Haloferacaceae</taxon>
        <taxon>Haloplanus</taxon>
    </lineage>
</organism>
<evidence type="ECO:0000313" key="3">
    <source>
        <dbReference type="EMBL" id="AXG06741.1"/>
    </source>
</evidence>
<feature type="transmembrane region" description="Helical" evidence="1">
    <location>
        <begin position="307"/>
        <end position="330"/>
    </location>
</feature>
<feature type="transmembrane region" description="Helical" evidence="1">
    <location>
        <begin position="67"/>
        <end position="86"/>
    </location>
</feature>
<dbReference type="Pfam" id="PF07690">
    <property type="entry name" value="MFS_1"/>
    <property type="match status" value="1"/>
</dbReference>
<dbReference type="PANTHER" id="PTHR23518:SF2">
    <property type="entry name" value="MAJOR FACILITATOR SUPERFAMILY TRANSPORTER"/>
    <property type="match status" value="1"/>
</dbReference>
<dbReference type="InterPro" id="IPR011701">
    <property type="entry name" value="MFS"/>
</dbReference>
<feature type="transmembrane region" description="Helical" evidence="1">
    <location>
        <begin position="163"/>
        <end position="181"/>
    </location>
</feature>
<dbReference type="GeneID" id="37283729"/>
<sequence>MSDRWLYGWGLAAIGLGGASLVVPLYVVELGGGPVTLGLLAAAAAAAGAPGALVVGRLADRTGHRRGYVLGSVAVVAGGLAVVAGVESVPVVVAANAAIWFAFAAATPVLTLLAVVGAPEAEWSDRITRLNEWQGVGWALGLLVGFCVLVGGERLVGLDARTALRAVCLVCGTSAAAGWLVTARALPGGPGPEAGPAPRRLRRALRGATRFGVRGAGFPFTPTRMDFRGLHPRRFVRRFTPGLALYFAAVVLVFAGFGAFFAPLPAYLGGVGFGDDAVFGIYLALNVGAAAFFGSAGWLVERYEVALVHAGSLAVRAVALPAVVVVSGTLAATLPLFVLVGVTWAVIAVSAATLVTRLSPAIVRGEALGVYGALSTVASGVGSVVGGWLAASGYARAFGVAGGLVLVGAGIVVVLRWRVADGAASGAERSVYSTDSTE</sequence>
<feature type="transmembrane region" description="Helical" evidence="1">
    <location>
        <begin position="98"/>
        <end position="118"/>
    </location>
</feature>
<feature type="transmembrane region" description="Helical" evidence="1">
    <location>
        <begin position="34"/>
        <end position="55"/>
    </location>
</feature>
<dbReference type="AlphaFoldDB" id="A0A345E3G9"/>
<dbReference type="RefSeq" id="WP_114585877.1">
    <property type="nucleotide sequence ID" value="NZ_CP031150.1"/>
</dbReference>
<dbReference type="OrthoDB" id="86286at2157"/>
<feature type="domain" description="Major facilitator superfamily (MFS) profile" evidence="2">
    <location>
        <begin position="1"/>
        <end position="420"/>
    </location>
</feature>
<feature type="transmembrane region" description="Helical" evidence="1">
    <location>
        <begin position="397"/>
        <end position="415"/>
    </location>
</feature>
<evidence type="ECO:0000313" key="4">
    <source>
        <dbReference type="Proteomes" id="UP000253273"/>
    </source>
</evidence>
<keyword evidence="1" id="KW-0812">Transmembrane</keyword>
<keyword evidence="1" id="KW-0472">Membrane</keyword>
<proteinExistence type="predicted"/>
<dbReference type="PANTHER" id="PTHR23518">
    <property type="entry name" value="C-METHYLTRANSFERASE"/>
    <property type="match status" value="1"/>
</dbReference>
<evidence type="ECO:0000256" key="1">
    <source>
        <dbReference type="SAM" id="Phobius"/>
    </source>
</evidence>
<dbReference type="Proteomes" id="UP000253273">
    <property type="component" value="Chromosome"/>
</dbReference>
<reference evidence="3 4" key="1">
    <citation type="submission" date="2018-07" db="EMBL/GenBank/DDBJ databases">
        <title>Genome sequences of Haloplanus sp. CBA1113.</title>
        <authorList>
            <person name="Kim Y.B."/>
            <person name="Roh S.W."/>
        </authorList>
    </citation>
    <scope>NUCLEOTIDE SEQUENCE [LARGE SCALE GENOMIC DNA]</scope>
    <source>
        <strain evidence="3 4">CBA1113</strain>
    </source>
</reference>
<dbReference type="EMBL" id="CP031150">
    <property type="protein sequence ID" value="AXG06741.1"/>
    <property type="molecule type" value="Genomic_DNA"/>
</dbReference>
<gene>
    <name evidence="3" type="ORF">DU500_10050</name>
</gene>
<dbReference type="SUPFAM" id="SSF103473">
    <property type="entry name" value="MFS general substrate transporter"/>
    <property type="match status" value="1"/>
</dbReference>
<feature type="transmembrane region" description="Helical" evidence="1">
    <location>
        <begin position="368"/>
        <end position="391"/>
    </location>
</feature>
<dbReference type="PROSITE" id="PS50850">
    <property type="entry name" value="MFS"/>
    <property type="match status" value="1"/>
</dbReference>
<keyword evidence="1" id="KW-1133">Transmembrane helix</keyword>
<keyword evidence="4" id="KW-1185">Reference proteome</keyword>
<dbReference type="Gene3D" id="1.20.1250.20">
    <property type="entry name" value="MFS general substrate transporter like domains"/>
    <property type="match status" value="1"/>
</dbReference>
<dbReference type="InterPro" id="IPR036259">
    <property type="entry name" value="MFS_trans_sf"/>
</dbReference>
<feature type="transmembrane region" description="Helical" evidence="1">
    <location>
        <begin position="7"/>
        <end position="28"/>
    </location>
</feature>